<keyword evidence="12" id="KW-1185">Reference proteome</keyword>
<dbReference type="Gene3D" id="3.20.70.20">
    <property type="match status" value="1"/>
</dbReference>
<proteinExistence type="inferred from homology"/>
<evidence type="ECO:0000256" key="2">
    <source>
        <dbReference type="ARBA" id="ARBA00022533"/>
    </source>
</evidence>
<dbReference type="InterPro" id="IPR000788">
    <property type="entry name" value="RNR_lg_C"/>
</dbReference>
<dbReference type="PANTHER" id="PTHR11573:SF6">
    <property type="entry name" value="RIBONUCLEOSIDE-DIPHOSPHATE REDUCTASE LARGE SUBUNIT"/>
    <property type="match status" value="1"/>
</dbReference>
<evidence type="ECO:0000256" key="6">
    <source>
        <dbReference type="ARBA" id="ARBA00023116"/>
    </source>
</evidence>
<comment type="function">
    <text evidence="7 9">Provides the precursors necessary for DNA synthesis. Catalyzes the biosynthesis of deoxyribonucleotides from the corresponding ribonucleotides.</text>
</comment>
<dbReference type="GO" id="GO:0004748">
    <property type="term" value="F:ribonucleoside-diphosphate reductase activity, thioredoxin disulfide as acceptor"/>
    <property type="evidence" value="ECO:0007669"/>
    <property type="project" value="UniProtKB-EC"/>
</dbReference>
<dbReference type="Pfam" id="PF02867">
    <property type="entry name" value="Ribonuc_red_lgC"/>
    <property type="match status" value="1"/>
</dbReference>
<evidence type="ECO:0000256" key="4">
    <source>
        <dbReference type="ARBA" id="ARBA00022840"/>
    </source>
</evidence>
<feature type="domain" description="ATP-cone" evidence="10">
    <location>
        <begin position="2"/>
        <end position="93"/>
    </location>
</feature>
<evidence type="ECO:0000313" key="12">
    <source>
        <dbReference type="Proteomes" id="UP000614601"/>
    </source>
</evidence>
<comment type="similarity">
    <text evidence="1 9">Belongs to the ribonucleoside diphosphate reductase large chain family.</text>
</comment>
<dbReference type="Proteomes" id="UP000783686">
    <property type="component" value="Unassembled WGS sequence"/>
</dbReference>
<evidence type="ECO:0000256" key="7">
    <source>
        <dbReference type="ARBA" id="ARBA00024942"/>
    </source>
</evidence>
<dbReference type="InterPro" id="IPR013346">
    <property type="entry name" value="NrdE_NrdA_C"/>
</dbReference>
<dbReference type="SUPFAM" id="SSF51998">
    <property type="entry name" value="PFL-like glycyl radical enzymes"/>
    <property type="match status" value="1"/>
</dbReference>
<evidence type="ECO:0000256" key="1">
    <source>
        <dbReference type="ARBA" id="ARBA00010406"/>
    </source>
</evidence>
<dbReference type="PANTHER" id="PTHR11573">
    <property type="entry name" value="RIBONUCLEOSIDE-DIPHOSPHATE REDUCTASE LARGE CHAIN"/>
    <property type="match status" value="1"/>
</dbReference>
<evidence type="ECO:0000256" key="9">
    <source>
        <dbReference type="RuleBase" id="RU003410"/>
    </source>
</evidence>
<reference evidence="11" key="1">
    <citation type="submission" date="2020-09" db="EMBL/GenBank/DDBJ databases">
        <authorList>
            <person name="Kikuchi T."/>
        </authorList>
    </citation>
    <scope>NUCLEOTIDE SEQUENCE</scope>
    <source>
        <strain evidence="11">SH1</strain>
    </source>
</reference>
<dbReference type="PROSITE" id="PS51161">
    <property type="entry name" value="ATP_CONE"/>
    <property type="match status" value="1"/>
</dbReference>
<dbReference type="SUPFAM" id="SSF48168">
    <property type="entry name" value="R1 subunit of ribonucleotide reductase, N-terminal domain"/>
    <property type="match status" value="1"/>
</dbReference>
<dbReference type="InterPro" id="IPR008926">
    <property type="entry name" value="RNR_R1-su_N"/>
</dbReference>
<organism evidence="11 12">
    <name type="scientific">Bursaphelenchus okinawaensis</name>
    <dbReference type="NCBI Taxonomy" id="465554"/>
    <lineage>
        <taxon>Eukaryota</taxon>
        <taxon>Metazoa</taxon>
        <taxon>Ecdysozoa</taxon>
        <taxon>Nematoda</taxon>
        <taxon>Chromadorea</taxon>
        <taxon>Rhabditida</taxon>
        <taxon>Tylenchina</taxon>
        <taxon>Tylenchomorpha</taxon>
        <taxon>Aphelenchoidea</taxon>
        <taxon>Aphelenchoididae</taxon>
        <taxon>Bursaphelenchus</taxon>
    </lineage>
</organism>
<dbReference type="InterPro" id="IPR013509">
    <property type="entry name" value="RNR_lsu_N"/>
</dbReference>
<keyword evidence="4 8" id="KW-0067">ATP-binding</keyword>
<dbReference type="Proteomes" id="UP000614601">
    <property type="component" value="Unassembled WGS sequence"/>
</dbReference>
<keyword evidence="5 9" id="KW-0560">Oxidoreductase</keyword>
<dbReference type="InterPro" id="IPR039718">
    <property type="entry name" value="Rrm1"/>
</dbReference>
<dbReference type="EMBL" id="CAJFCW020000005">
    <property type="protein sequence ID" value="CAG9121148.1"/>
    <property type="molecule type" value="Genomic_DNA"/>
</dbReference>
<evidence type="ECO:0000256" key="3">
    <source>
        <dbReference type="ARBA" id="ARBA00022741"/>
    </source>
</evidence>
<name>A0A811LD78_9BILA</name>
<dbReference type="EMBL" id="CAJFDH010000005">
    <property type="protein sequence ID" value="CAD5225632.1"/>
    <property type="molecule type" value="Genomic_DNA"/>
</dbReference>
<dbReference type="OrthoDB" id="3000483at2759"/>
<dbReference type="GO" id="GO:0009263">
    <property type="term" value="P:deoxyribonucleotide biosynthetic process"/>
    <property type="evidence" value="ECO:0007669"/>
    <property type="project" value="UniProtKB-KW"/>
</dbReference>
<keyword evidence="2" id="KW-0021">Allosteric enzyme</keyword>
<comment type="caution">
    <text evidence="11">The sequence shown here is derived from an EMBL/GenBank/DDBJ whole genome shotgun (WGS) entry which is preliminary data.</text>
</comment>
<comment type="catalytic activity">
    <reaction evidence="9">
        <text>a 2'-deoxyribonucleoside 5'-diphosphate + [thioredoxin]-disulfide + H2O = a ribonucleoside 5'-diphosphate + [thioredoxin]-dithiol</text>
        <dbReference type="Rhea" id="RHEA:23252"/>
        <dbReference type="Rhea" id="RHEA-COMP:10698"/>
        <dbReference type="Rhea" id="RHEA-COMP:10700"/>
        <dbReference type="ChEBI" id="CHEBI:15377"/>
        <dbReference type="ChEBI" id="CHEBI:29950"/>
        <dbReference type="ChEBI" id="CHEBI:50058"/>
        <dbReference type="ChEBI" id="CHEBI:57930"/>
        <dbReference type="ChEBI" id="CHEBI:73316"/>
        <dbReference type="EC" id="1.17.4.1"/>
    </reaction>
</comment>
<keyword evidence="6 9" id="KW-0215">Deoxyribonucleotide synthesis</keyword>
<dbReference type="CDD" id="cd01679">
    <property type="entry name" value="RNR_I"/>
    <property type="match status" value="1"/>
</dbReference>
<dbReference type="AlphaFoldDB" id="A0A811LD78"/>
<keyword evidence="3 8" id="KW-0547">Nucleotide-binding</keyword>
<dbReference type="Pfam" id="PF00317">
    <property type="entry name" value="Ribonuc_red_lgN"/>
    <property type="match status" value="1"/>
</dbReference>
<evidence type="ECO:0000259" key="10">
    <source>
        <dbReference type="PROSITE" id="PS51161"/>
    </source>
</evidence>
<dbReference type="UniPathway" id="UPA00326"/>
<evidence type="ECO:0000256" key="5">
    <source>
        <dbReference type="ARBA" id="ARBA00023002"/>
    </source>
</evidence>
<accession>A0A811LD78</accession>
<dbReference type="GO" id="GO:0005524">
    <property type="term" value="F:ATP binding"/>
    <property type="evidence" value="ECO:0007669"/>
    <property type="project" value="UniProtKB-UniRule"/>
</dbReference>
<dbReference type="GO" id="GO:0005971">
    <property type="term" value="C:ribonucleoside-diphosphate reductase complex"/>
    <property type="evidence" value="ECO:0007669"/>
    <property type="project" value="TreeGrafter"/>
</dbReference>
<protein>
    <recommendedName>
        <fullName evidence="9">Ribonucleoside-diphosphate reductase</fullName>
        <ecNumber evidence="9">1.17.4.1</ecNumber>
    </recommendedName>
</protein>
<evidence type="ECO:0000313" key="11">
    <source>
        <dbReference type="EMBL" id="CAD5225632.1"/>
    </source>
</evidence>
<dbReference type="InterPro" id="IPR005144">
    <property type="entry name" value="ATP-cone_dom"/>
</dbReference>
<gene>
    <name evidence="11" type="ORF">BOKJ2_LOCUS11675</name>
</gene>
<dbReference type="EC" id="1.17.4.1" evidence="9"/>
<sequence length="825" mass="94076">MHYVIKRDGRKQMMLFDKITHRIESLSYGLNREYVDPIEITKVVVQGIFDGITTSQLDEYAANIASTLSVEHPDYMTLAGRIAVSNLQKETSKKFSEVIEVLYNNVSYGEKKPLVSEELYHVVMKNAKRLDDSIIHKRDFDFTYFGFRTLERAYLLRSGGRIVERPQFMFMRVALGIHMEDIDAAIETYNLMSERWFTHATPTLFNAGTPTPQLSSCFLLTMADDSIDGIYTTLKRCAMISKCAGGIGLNIHNIRAKGAKIAGNPGRSTGIVPMLKNFEYTAKYVDQGGRRPGAFAIYLEPWHADIFDFCDLRLNVGPEERRCRDLFTALWVPDLFMKRIKADGMWSLMSPDECPGLSDCWGDEFEALYEKYEEEKRYRRQVRARDIWQAVIKSQCETGLPYMVYKDHCNRKSNQQNLGTIKCSNLCTEIVEYSSPDEVAVCNLASIALNRFVVRDEKLNPGDPYFDFKKLHAVTKVVARNLNKVIDINYYPIPEAKKSNFRHRPIGIGVQGLADAFMLMKLPFTSEEARKLNIKIFETIYHAALEASCELAEQYGTYETYQGSPMSKGQLQPDLWNATPSDLWDWEELRAKVAQHGCRNSLLVAPMPTASTAQILGNNEAFEPYTSNMYTRRVTKGDFQVVNPHLVRDLIAIGRWNKEMMYDIMRDNGSVQNLDIPEDLKEVYRTVWEIKQLDLLQMAADRGPYIDQSQSLNVFMASPNYPKCTTLHFKAWELGLKTGLYYLRSKPSVNPIKFTVPKAKQLNAAKDSAPKEESEAVETFVKSPKKAIKLEVAGKENKMPDARTVLGLKDQNVQEEEEGCLMCSS</sequence>
<dbReference type="NCBIfam" id="TIGR02506">
    <property type="entry name" value="NrdE_NrdA"/>
    <property type="match status" value="1"/>
</dbReference>
<dbReference type="Pfam" id="PF03477">
    <property type="entry name" value="ATP-cone"/>
    <property type="match status" value="1"/>
</dbReference>
<evidence type="ECO:0000256" key="8">
    <source>
        <dbReference type="PROSITE-ProRule" id="PRU00492"/>
    </source>
</evidence>
<dbReference type="PRINTS" id="PR01183">
    <property type="entry name" value="RIBORDTASEM1"/>
</dbReference>